<gene>
    <name evidence="3" type="ORF">C5Y83_19585</name>
</gene>
<sequence>MTRIGIAGVVCLCLTAAVWASDGGEGSAGDWLMWRGPSGNNIAVGPAVPTEWDETKNVVWRIPLKGRGHSSPIIVGEHVFLTSANQAEQVASVVAYDKASGEQVWETPVTRGGFQTDVHAKNTHATSTLASNGDQLFAVFIQDQTVQLTALDLRGKILWRVNAGSYAPEKYKFGYAPSPMLYQDLVIVASEYEDGWLAAFSQKDGGERWRIPRIGTSYSTPIVAHIAGRDQLLLSGQQKVVSLDPASGKQFWEVEGTNQATCGTIVWDGDIVYASGGYPASPTQTVAIQVSDKPEVLWTNREQCYEQSMLAHDGYLYAINDRGIFFCWNGKTGEQMWKTRLGSPVSSSPLLSGNNIFVADEKGNMYVLKANPEKYESIAKNQLGDETFATPTASEGRLYARYADSSSGERQEYLVCIGSNASSGN</sequence>
<dbReference type="InterPro" id="IPR018391">
    <property type="entry name" value="PQQ_b-propeller_rpt"/>
</dbReference>
<name>A0A2S8FJU1_9BACT</name>
<dbReference type="Pfam" id="PF13360">
    <property type="entry name" value="PQQ_2"/>
    <property type="match status" value="1"/>
</dbReference>
<dbReference type="PANTHER" id="PTHR34512">
    <property type="entry name" value="CELL SURFACE PROTEIN"/>
    <property type="match status" value="1"/>
</dbReference>
<feature type="signal peptide" evidence="1">
    <location>
        <begin position="1"/>
        <end position="20"/>
    </location>
</feature>
<accession>A0A2S8FJU1</accession>
<keyword evidence="1" id="KW-0732">Signal</keyword>
<dbReference type="InterPro" id="IPR002372">
    <property type="entry name" value="PQQ_rpt_dom"/>
</dbReference>
<dbReference type="SUPFAM" id="SSF50998">
    <property type="entry name" value="Quinoprotein alcohol dehydrogenase-like"/>
    <property type="match status" value="1"/>
</dbReference>
<dbReference type="InterPro" id="IPR011047">
    <property type="entry name" value="Quinoprotein_ADH-like_sf"/>
</dbReference>
<comment type="caution">
    <text evidence="3">The sequence shown here is derived from an EMBL/GenBank/DDBJ whole genome shotgun (WGS) entry which is preliminary data.</text>
</comment>
<protein>
    <submittedName>
        <fullName evidence="3">Dehydrogenase</fullName>
    </submittedName>
</protein>
<dbReference type="SMART" id="SM00564">
    <property type="entry name" value="PQQ"/>
    <property type="match status" value="5"/>
</dbReference>
<dbReference type="PANTHER" id="PTHR34512:SF30">
    <property type="entry name" value="OUTER MEMBRANE PROTEIN ASSEMBLY FACTOR BAMB"/>
    <property type="match status" value="1"/>
</dbReference>
<dbReference type="AlphaFoldDB" id="A0A2S8FJU1"/>
<evidence type="ECO:0000313" key="4">
    <source>
        <dbReference type="Proteomes" id="UP000238322"/>
    </source>
</evidence>
<dbReference type="EMBL" id="PUHY01000012">
    <property type="protein sequence ID" value="PQO32423.1"/>
    <property type="molecule type" value="Genomic_DNA"/>
</dbReference>
<organism evidence="3 4">
    <name type="scientific">Blastopirellula marina</name>
    <dbReference type="NCBI Taxonomy" id="124"/>
    <lineage>
        <taxon>Bacteria</taxon>
        <taxon>Pseudomonadati</taxon>
        <taxon>Planctomycetota</taxon>
        <taxon>Planctomycetia</taxon>
        <taxon>Pirellulales</taxon>
        <taxon>Pirellulaceae</taxon>
        <taxon>Blastopirellula</taxon>
    </lineage>
</organism>
<dbReference type="OrthoDB" id="244732at2"/>
<evidence type="ECO:0000313" key="3">
    <source>
        <dbReference type="EMBL" id="PQO32423.1"/>
    </source>
</evidence>
<proteinExistence type="predicted"/>
<dbReference type="RefSeq" id="WP_105331435.1">
    <property type="nucleotide sequence ID" value="NZ_PUHY01000012.1"/>
</dbReference>
<evidence type="ECO:0000256" key="1">
    <source>
        <dbReference type="SAM" id="SignalP"/>
    </source>
</evidence>
<dbReference type="InterPro" id="IPR015943">
    <property type="entry name" value="WD40/YVTN_repeat-like_dom_sf"/>
</dbReference>
<feature type="chain" id="PRO_5015462194" evidence="1">
    <location>
        <begin position="21"/>
        <end position="425"/>
    </location>
</feature>
<evidence type="ECO:0000259" key="2">
    <source>
        <dbReference type="Pfam" id="PF13360"/>
    </source>
</evidence>
<dbReference type="Proteomes" id="UP000238322">
    <property type="component" value="Unassembled WGS sequence"/>
</dbReference>
<reference evidence="3 4" key="1">
    <citation type="submission" date="2018-02" db="EMBL/GenBank/DDBJ databases">
        <title>Comparative genomes isolates from brazilian mangrove.</title>
        <authorList>
            <person name="Araujo J.E."/>
            <person name="Taketani R.G."/>
            <person name="Silva M.C.P."/>
            <person name="Loureco M.V."/>
            <person name="Andreote F.D."/>
        </authorList>
    </citation>
    <scope>NUCLEOTIDE SEQUENCE [LARGE SCALE GENOMIC DNA]</scope>
    <source>
        <strain evidence="3 4">Hex-1 MGV</strain>
    </source>
</reference>
<feature type="domain" description="Pyrrolo-quinoline quinone repeat" evidence="2">
    <location>
        <begin position="92"/>
        <end position="339"/>
    </location>
</feature>
<dbReference type="Gene3D" id="2.130.10.10">
    <property type="entry name" value="YVTN repeat-like/Quinoprotein amine dehydrogenase"/>
    <property type="match status" value="2"/>
</dbReference>